<feature type="chain" id="PRO_5007818055" description="Peptidase inhibitor family I36" evidence="1">
    <location>
        <begin position="35"/>
        <end position="156"/>
    </location>
</feature>
<reference evidence="2 3" key="1">
    <citation type="journal article" date="2016" name="Genome Announc.">
        <title>Complete Genome Sequence of Thiostrepton-Producing Streptomyces laurentii ATCC 31255.</title>
        <authorList>
            <person name="Doi K."/>
            <person name="Fujino Y."/>
            <person name="Nagayoshi Y."/>
            <person name="Ohshima T."/>
            <person name="Ogata S."/>
        </authorList>
    </citation>
    <scope>NUCLEOTIDE SEQUENCE [LARGE SCALE GENOMIC DNA]</scope>
    <source>
        <strain evidence="2 3">ATCC 31255</strain>
    </source>
</reference>
<dbReference type="AlphaFoldDB" id="A0A160NY34"/>
<name>A0A160NY34_STRLU</name>
<dbReference type="EMBL" id="AP017424">
    <property type="protein sequence ID" value="BAU83036.1"/>
    <property type="molecule type" value="Genomic_DNA"/>
</dbReference>
<dbReference type="KEGG" id="slau:SLA_2102"/>
<evidence type="ECO:0000313" key="3">
    <source>
        <dbReference type="Proteomes" id="UP000217676"/>
    </source>
</evidence>
<dbReference type="Proteomes" id="UP000217676">
    <property type="component" value="Chromosome"/>
</dbReference>
<feature type="signal peptide" evidence="1">
    <location>
        <begin position="1"/>
        <end position="34"/>
    </location>
</feature>
<sequence length="156" mass="16312">MFSNQTRPKSGLRRKVAAVAGATALLVGAGVATAATASAGPNCASGYHCVFYNGLGEPGGHAFYNSDPDFTDNTFDGMSININDNVWAASNSSNGGYESHYYYDVNYGGGLVFCVNPGSAVNYDRLSDDGVNGNHVGQRDEASSLLMRPSTTVSCF</sequence>
<gene>
    <name evidence="2" type="ORF">SLA_2102</name>
</gene>
<proteinExistence type="predicted"/>
<protein>
    <recommendedName>
        <fullName evidence="4">Peptidase inhibitor family I36</fullName>
    </recommendedName>
</protein>
<organism evidence="2 3">
    <name type="scientific">Streptomyces laurentii</name>
    <dbReference type="NCBI Taxonomy" id="39478"/>
    <lineage>
        <taxon>Bacteria</taxon>
        <taxon>Bacillati</taxon>
        <taxon>Actinomycetota</taxon>
        <taxon>Actinomycetes</taxon>
        <taxon>Kitasatosporales</taxon>
        <taxon>Streptomycetaceae</taxon>
        <taxon>Streptomyces</taxon>
    </lineage>
</organism>
<dbReference type="RefSeq" id="WP_359878141.1">
    <property type="nucleotide sequence ID" value="NZ_JBEYHT010000027.1"/>
</dbReference>
<evidence type="ECO:0000256" key="1">
    <source>
        <dbReference type="SAM" id="SignalP"/>
    </source>
</evidence>
<evidence type="ECO:0000313" key="2">
    <source>
        <dbReference type="EMBL" id="BAU83036.1"/>
    </source>
</evidence>
<evidence type="ECO:0008006" key="4">
    <source>
        <dbReference type="Google" id="ProtNLM"/>
    </source>
</evidence>
<keyword evidence="1" id="KW-0732">Signal</keyword>
<accession>A0A160NY34</accession>
<keyword evidence="3" id="KW-1185">Reference proteome</keyword>